<evidence type="ECO:0000313" key="1">
    <source>
        <dbReference type="EMBL" id="KYO50775.1"/>
    </source>
</evidence>
<dbReference type="GeneID" id="97243462"/>
<dbReference type="OrthoDB" id="5288100at2"/>
<dbReference type="InterPro" id="IPR036134">
    <property type="entry name" value="Crypto/Photolyase_FAD-like_sf"/>
</dbReference>
<dbReference type="PANTHER" id="PTHR38657:SF1">
    <property type="entry name" value="SLR1343 PROTEIN"/>
    <property type="match status" value="1"/>
</dbReference>
<comment type="caution">
    <text evidence="1">The sequence shown here is derived from an EMBL/GenBank/DDBJ whole genome shotgun (WGS) entry which is preliminary data.</text>
</comment>
<dbReference type="Proteomes" id="UP000075787">
    <property type="component" value="Unassembled WGS sequence"/>
</dbReference>
<dbReference type="Pfam" id="PF04244">
    <property type="entry name" value="DPRP"/>
    <property type="match status" value="1"/>
</dbReference>
<dbReference type="SUPFAM" id="SSF48173">
    <property type="entry name" value="Cryptochrome/photolyase FAD-binding domain"/>
    <property type="match status" value="1"/>
</dbReference>
<dbReference type="InterPro" id="IPR014729">
    <property type="entry name" value="Rossmann-like_a/b/a_fold"/>
</dbReference>
<accession>A0A162K9Y0</accession>
<evidence type="ECO:0000313" key="2">
    <source>
        <dbReference type="Proteomes" id="UP000075787"/>
    </source>
</evidence>
<keyword evidence="1" id="KW-0456">Lyase</keyword>
<dbReference type="Gene3D" id="1.25.40.80">
    <property type="match status" value="1"/>
</dbReference>
<dbReference type="GO" id="GO:0016829">
    <property type="term" value="F:lyase activity"/>
    <property type="evidence" value="ECO:0007669"/>
    <property type="project" value="UniProtKB-KW"/>
</dbReference>
<dbReference type="Gene3D" id="3.40.50.620">
    <property type="entry name" value="HUPs"/>
    <property type="match status" value="1"/>
</dbReference>
<dbReference type="AlphaFoldDB" id="A0A162K9Y0"/>
<dbReference type="EMBL" id="LPZR01000192">
    <property type="protein sequence ID" value="KYO50775.1"/>
    <property type="molecule type" value="Genomic_DNA"/>
</dbReference>
<gene>
    <name evidence="1" type="ORF">AUP44_11475</name>
</gene>
<reference evidence="1 2" key="1">
    <citation type="submission" date="2015-12" db="EMBL/GenBank/DDBJ databases">
        <title>Genome sequence of Tistrella mobilis MCCC 1A02139.</title>
        <authorList>
            <person name="Lu L."/>
            <person name="Lai Q."/>
            <person name="Shao Z."/>
            <person name="Qian P."/>
        </authorList>
    </citation>
    <scope>NUCLEOTIDE SEQUENCE [LARGE SCALE GENOMIC DNA]</scope>
    <source>
        <strain evidence="1 2">MCCC 1A02139</strain>
    </source>
</reference>
<dbReference type="InterPro" id="IPR052551">
    <property type="entry name" value="UV-DNA_repair_photolyase"/>
</dbReference>
<protein>
    <submittedName>
        <fullName evidence="1">Deoxyribodipyrimidine photolyase</fullName>
    </submittedName>
</protein>
<name>A0A162K9Y0_9PROT</name>
<dbReference type="Gene3D" id="1.10.579.10">
    <property type="entry name" value="DNA Cyclobutane Dipyrimidine Photolyase, subunit A, domain 3"/>
    <property type="match status" value="1"/>
</dbReference>
<organism evidence="1 2">
    <name type="scientific">Tistrella mobilis</name>
    <dbReference type="NCBI Taxonomy" id="171437"/>
    <lineage>
        <taxon>Bacteria</taxon>
        <taxon>Pseudomonadati</taxon>
        <taxon>Pseudomonadota</taxon>
        <taxon>Alphaproteobacteria</taxon>
        <taxon>Geminicoccales</taxon>
        <taxon>Geminicoccaceae</taxon>
        <taxon>Tistrella</taxon>
    </lineage>
</organism>
<dbReference type="Gene3D" id="1.10.10.1710">
    <property type="entry name" value="Deoxyribodipyrimidine photolyase-related"/>
    <property type="match status" value="1"/>
</dbReference>
<proteinExistence type="predicted"/>
<dbReference type="RefSeq" id="WP_062767507.1">
    <property type="nucleotide sequence ID" value="NZ_CP121045.1"/>
</dbReference>
<dbReference type="PANTHER" id="PTHR38657">
    <property type="entry name" value="SLR1343 PROTEIN"/>
    <property type="match status" value="1"/>
</dbReference>
<sequence>MARTLRLVLGDQLSRGLTALDGAQPGEADVILMAEVAEEATHVPSSRVRIALFLSAMRHFAADLVAGGPRGGGPMGGGPMGGGLTVDYVALDDAGNSGSLAGELTRAIARHGARRVVMTEAGDWRVEQALIRAAAAAGVDLDIRPDTRFLCSRNEFRDWARGRRQLRMEHFYRMMRRRTGLLMADDGDSPAGGRWNFDAENRKPFDAKAAGGRPPAPAGFPPDEVTRAVIRLVDARFGAHVGDTAGFDWPVTRAQALTALEDFITRRLERFGDYQDAMAAGEEVLFHARISPALNLGLLEPLEVCRRAEAAWAEGRAPLAAVEGFIRQILGWREYVRGIYWLEMPGYAATNALDARRPLPWMYWSGETDMACMAAALGQTLRTGYAHHIQRLMVTGNFALLTGARPEEVAAWYLAVYADAVDWVELPNVQGMALHADGGRMASKPYAAGAGYISRMSDHCRGCRYDPKRPTGDGACPFNALYWDFLIRNRRRLGGNPRLALAYRSLDRMAPARVAALGRQAADFLAHLDRHGSDRGFGRPTDAPTDATGDLFA</sequence>
<dbReference type="InterPro" id="IPR007357">
    <property type="entry name" value="PhrB-like"/>
</dbReference>